<dbReference type="InterPro" id="IPR000089">
    <property type="entry name" value="Biotin_lipoyl"/>
</dbReference>
<dbReference type="EMBL" id="BJCC01000001">
    <property type="protein sequence ID" value="GCF92132.1"/>
    <property type="molecule type" value="Genomic_DNA"/>
</dbReference>
<gene>
    <name evidence="4" type="ORF">NRIC_00230</name>
</gene>
<dbReference type="SUPFAM" id="SSF51230">
    <property type="entry name" value="Single hybrid motif"/>
    <property type="match status" value="1"/>
</dbReference>
<dbReference type="PANTHER" id="PTHR45266:SF3">
    <property type="entry name" value="OXALOACETATE DECARBOXYLASE ALPHA CHAIN"/>
    <property type="match status" value="1"/>
</dbReference>
<dbReference type="OrthoDB" id="9812676at2"/>
<name>A0A4P5P9I2_9ENTE</name>
<evidence type="ECO:0000256" key="2">
    <source>
        <dbReference type="SAM" id="MobiDB-lite"/>
    </source>
</evidence>
<accession>A0A4P5P9I2</accession>
<dbReference type="InterPro" id="IPR050709">
    <property type="entry name" value="Biotin_Carboxyl_Carrier/Decarb"/>
</dbReference>
<dbReference type="RefSeq" id="WP_146620657.1">
    <property type="nucleotide sequence ID" value="NZ_BJCC01000001.1"/>
</dbReference>
<protein>
    <submittedName>
        <fullName evidence="4">Acetyl-CoA carboxylase biotin carboxyl carrier protein subunit</fullName>
    </submittedName>
</protein>
<feature type="compositionally biased region" description="Basic and acidic residues" evidence="2">
    <location>
        <begin position="31"/>
        <end position="42"/>
    </location>
</feature>
<dbReference type="FunFam" id="2.40.50.100:FF:000003">
    <property type="entry name" value="Acetyl-CoA carboxylase biotin carboxyl carrier protein"/>
    <property type="match status" value="1"/>
</dbReference>
<organism evidence="4 5">
    <name type="scientific">Enterococcus florum</name>
    <dbReference type="NCBI Taxonomy" id="2480627"/>
    <lineage>
        <taxon>Bacteria</taxon>
        <taxon>Bacillati</taxon>
        <taxon>Bacillota</taxon>
        <taxon>Bacilli</taxon>
        <taxon>Lactobacillales</taxon>
        <taxon>Enterococcaceae</taxon>
        <taxon>Enterococcus</taxon>
    </lineage>
</organism>
<feature type="domain" description="Lipoyl-binding" evidence="3">
    <location>
        <begin position="40"/>
        <end position="114"/>
    </location>
</feature>
<comment type="caution">
    <text evidence="4">The sequence shown here is derived from an EMBL/GenBank/DDBJ whole genome shotgun (WGS) entry which is preliminary data.</text>
</comment>
<dbReference type="InterPro" id="IPR011053">
    <property type="entry name" value="Single_hybrid_motif"/>
</dbReference>
<dbReference type="PROSITE" id="PS50968">
    <property type="entry name" value="BIOTINYL_LIPOYL"/>
    <property type="match status" value="1"/>
</dbReference>
<evidence type="ECO:0000256" key="1">
    <source>
        <dbReference type="ARBA" id="ARBA00023267"/>
    </source>
</evidence>
<dbReference type="CDD" id="cd06850">
    <property type="entry name" value="biotinyl_domain"/>
    <property type="match status" value="1"/>
</dbReference>
<proteinExistence type="predicted"/>
<dbReference type="PROSITE" id="PS00188">
    <property type="entry name" value="BIOTIN"/>
    <property type="match status" value="1"/>
</dbReference>
<evidence type="ECO:0000313" key="4">
    <source>
        <dbReference type="EMBL" id="GCF92132.1"/>
    </source>
</evidence>
<keyword evidence="1" id="KW-0092">Biotin</keyword>
<sequence>MKQYEINVDGQVYKVTLREISEEEATQVAKTSHEISPSEKPKSGGGKEVPAPMAGNILSVNVKTGDTVNAGDTLVILEAMKMENEIVSPIDGVVSSILVQSNQTVESGELLVVL</sequence>
<reference evidence="5" key="1">
    <citation type="submission" date="2019-02" db="EMBL/GenBank/DDBJ databases">
        <title>Draft genome sequence of Enterococcus sp. Gos25-1.</title>
        <authorList>
            <person name="Tanaka N."/>
            <person name="Shiwa Y."/>
            <person name="Fujita N."/>
        </authorList>
    </citation>
    <scope>NUCLEOTIDE SEQUENCE [LARGE SCALE GENOMIC DNA]</scope>
    <source>
        <strain evidence="5">Gos25-1</strain>
    </source>
</reference>
<dbReference type="PANTHER" id="PTHR45266">
    <property type="entry name" value="OXALOACETATE DECARBOXYLASE ALPHA CHAIN"/>
    <property type="match status" value="1"/>
</dbReference>
<feature type="region of interest" description="Disordered" evidence="2">
    <location>
        <begin position="25"/>
        <end position="51"/>
    </location>
</feature>
<dbReference type="Pfam" id="PF00364">
    <property type="entry name" value="Biotin_lipoyl"/>
    <property type="match status" value="1"/>
</dbReference>
<dbReference type="AlphaFoldDB" id="A0A4P5P9I2"/>
<dbReference type="InterPro" id="IPR001882">
    <property type="entry name" value="Biotin_BS"/>
</dbReference>
<evidence type="ECO:0000259" key="3">
    <source>
        <dbReference type="PROSITE" id="PS50968"/>
    </source>
</evidence>
<evidence type="ECO:0000313" key="5">
    <source>
        <dbReference type="Proteomes" id="UP000290567"/>
    </source>
</evidence>
<dbReference type="Proteomes" id="UP000290567">
    <property type="component" value="Unassembled WGS sequence"/>
</dbReference>
<dbReference type="Gene3D" id="2.40.50.100">
    <property type="match status" value="1"/>
</dbReference>
<keyword evidence="5" id="KW-1185">Reference proteome</keyword>